<evidence type="ECO:0000313" key="2">
    <source>
        <dbReference type="Proteomes" id="UP000006402"/>
    </source>
</evidence>
<comment type="caution">
    <text evidence="1">The sequence shown here is derived from an EMBL/GenBank/DDBJ whole genome shotgun (WGS) entry which is preliminary data.</text>
</comment>
<proteinExistence type="predicted"/>
<dbReference type="EMBL" id="AMAH01000118">
    <property type="protein sequence ID" value="EJX52523.1"/>
    <property type="molecule type" value="Genomic_DNA"/>
</dbReference>
<sequence length="48" mass="5719">MKKHMAYFLFALLTFFPLQVAEISTFYYVSGTIYLKSEGDHFYENKNN</sequence>
<evidence type="ECO:0000313" key="1">
    <source>
        <dbReference type="EMBL" id="EJX52523.1"/>
    </source>
</evidence>
<dbReference type="Proteomes" id="UP000006402">
    <property type="component" value="Unassembled WGS sequence"/>
</dbReference>
<protein>
    <submittedName>
        <fullName evidence="1">Uncharacterized protein</fullName>
    </submittedName>
</protein>
<gene>
    <name evidence="1" type="ORF">HMPREF1378_01627</name>
</gene>
<name>A0AAV3GV54_ENTFC</name>
<accession>A0AAV3GV54</accession>
<organism evidence="1 2">
    <name type="scientific">Enterococcus faecium R496</name>
    <dbReference type="NCBI Taxonomy" id="1134836"/>
    <lineage>
        <taxon>Bacteria</taxon>
        <taxon>Bacillati</taxon>
        <taxon>Bacillota</taxon>
        <taxon>Bacilli</taxon>
        <taxon>Lactobacillales</taxon>
        <taxon>Enterococcaceae</taxon>
        <taxon>Enterococcus</taxon>
    </lineage>
</organism>
<dbReference type="AlphaFoldDB" id="A0AAV3GV54"/>
<reference evidence="1 2" key="1">
    <citation type="submission" date="2012-04" db="EMBL/GenBank/DDBJ databases">
        <authorList>
            <person name="Weinstock G."/>
            <person name="Sodergren E."/>
            <person name="Lobos E.A."/>
            <person name="Fulton L."/>
            <person name="Fulton R."/>
            <person name="Courtney L."/>
            <person name="Fronick C."/>
            <person name="O'Laughlin M."/>
            <person name="Godfrey J."/>
            <person name="Wilson R.M."/>
            <person name="Miner T."/>
            <person name="Farmer C."/>
            <person name="Delehaunty K."/>
            <person name="Cordes M."/>
            <person name="Minx P."/>
            <person name="Tomlinson C."/>
            <person name="Chen J."/>
            <person name="Wollam A."/>
            <person name="Pepin K.H."/>
            <person name="Bhonagiri V."/>
            <person name="Zhang X."/>
            <person name="Suruliraj S."/>
            <person name="Warren W."/>
            <person name="Mitreva M."/>
            <person name="Mardis E.R."/>
            <person name="Wilson R.K."/>
        </authorList>
    </citation>
    <scope>NUCLEOTIDE SEQUENCE [LARGE SCALE GENOMIC DNA]</scope>
    <source>
        <strain evidence="1 2">R496</strain>
    </source>
</reference>